<keyword evidence="10" id="KW-1185">Reference proteome</keyword>
<dbReference type="GO" id="GO:0005524">
    <property type="term" value="F:ATP binding"/>
    <property type="evidence" value="ECO:0007669"/>
    <property type="project" value="UniProtKB-KW"/>
</dbReference>
<dbReference type="InterPro" id="IPR017871">
    <property type="entry name" value="ABC_transporter-like_CS"/>
</dbReference>
<dbReference type="Proteomes" id="UP000440694">
    <property type="component" value="Unassembled WGS sequence"/>
</dbReference>
<dbReference type="Pfam" id="PF00005">
    <property type="entry name" value="ABC_tran"/>
    <property type="match status" value="1"/>
</dbReference>
<keyword evidence="4" id="KW-0201">Cytochrome c-type biogenesis</keyword>
<dbReference type="SMART" id="SM00382">
    <property type="entry name" value="AAA"/>
    <property type="match status" value="1"/>
</dbReference>
<dbReference type="GO" id="GO:0016887">
    <property type="term" value="F:ATP hydrolysis activity"/>
    <property type="evidence" value="ECO:0007669"/>
    <property type="project" value="InterPro"/>
</dbReference>
<keyword evidence="6" id="KW-1278">Translocase</keyword>
<dbReference type="InterPro" id="IPR003439">
    <property type="entry name" value="ABC_transporter-like_ATP-bd"/>
</dbReference>
<keyword evidence="2" id="KW-0813">Transport</keyword>
<dbReference type="GO" id="GO:0017004">
    <property type="term" value="P:cytochrome complex assembly"/>
    <property type="evidence" value="ECO:0007669"/>
    <property type="project" value="UniProtKB-KW"/>
</dbReference>
<dbReference type="PROSITE" id="PS50893">
    <property type="entry name" value="ABC_TRANSPORTER_2"/>
    <property type="match status" value="1"/>
</dbReference>
<dbReference type="InterPro" id="IPR003593">
    <property type="entry name" value="AAA+_ATPase"/>
</dbReference>
<gene>
    <name evidence="9" type="primary">ccmA</name>
    <name evidence="9" type="ORF">GIW81_11315</name>
</gene>
<evidence type="ECO:0000256" key="3">
    <source>
        <dbReference type="ARBA" id="ARBA00022741"/>
    </source>
</evidence>
<dbReference type="SUPFAM" id="SSF52540">
    <property type="entry name" value="P-loop containing nucleoside triphosphate hydrolases"/>
    <property type="match status" value="1"/>
</dbReference>
<feature type="domain" description="ABC transporter" evidence="8">
    <location>
        <begin position="3"/>
        <end position="205"/>
    </location>
</feature>
<name>A0A6I3KKE9_9HYPH</name>
<keyword evidence="7" id="KW-0472">Membrane</keyword>
<evidence type="ECO:0000313" key="9">
    <source>
        <dbReference type="EMBL" id="MTD94919.1"/>
    </source>
</evidence>
<evidence type="ECO:0000256" key="5">
    <source>
        <dbReference type="ARBA" id="ARBA00022840"/>
    </source>
</evidence>
<evidence type="ECO:0000256" key="7">
    <source>
        <dbReference type="ARBA" id="ARBA00023136"/>
    </source>
</evidence>
<evidence type="ECO:0000256" key="6">
    <source>
        <dbReference type="ARBA" id="ARBA00022967"/>
    </source>
</evidence>
<dbReference type="Gene3D" id="3.40.50.300">
    <property type="entry name" value="P-loop containing nucleotide triphosphate hydrolases"/>
    <property type="match status" value="1"/>
</dbReference>
<dbReference type="AlphaFoldDB" id="A0A6I3KKE9"/>
<dbReference type="InterPro" id="IPR005895">
    <property type="entry name" value="ABC_transptr_haem_export_CcmA"/>
</dbReference>
<dbReference type="RefSeq" id="WP_324614982.1">
    <property type="nucleotide sequence ID" value="NZ_WMBQ01000001.1"/>
</dbReference>
<comment type="caution">
    <text evidence="9">The sequence shown here is derived from an EMBL/GenBank/DDBJ whole genome shotgun (WGS) entry which is preliminary data.</text>
</comment>
<evidence type="ECO:0000256" key="2">
    <source>
        <dbReference type="ARBA" id="ARBA00022448"/>
    </source>
</evidence>
<accession>A0A6I3KKE9</accession>
<dbReference type="EMBL" id="WMBQ01000001">
    <property type="protein sequence ID" value="MTD94919.1"/>
    <property type="molecule type" value="Genomic_DNA"/>
</dbReference>
<dbReference type="PROSITE" id="PS00211">
    <property type="entry name" value="ABC_TRANSPORTER_1"/>
    <property type="match status" value="1"/>
</dbReference>
<dbReference type="PANTHER" id="PTHR43499:SF1">
    <property type="entry name" value="ABC TRANSPORTER I FAMILY MEMBER 1"/>
    <property type="match status" value="1"/>
</dbReference>
<dbReference type="GO" id="GO:0022857">
    <property type="term" value="F:transmembrane transporter activity"/>
    <property type="evidence" value="ECO:0007669"/>
    <property type="project" value="InterPro"/>
</dbReference>
<dbReference type="NCBIfam" id="TIGR01189">
    <property type="entry name" value="ccmA"/>
    <property type="match status" value="1"/>
</dbReference>
<proteinExistence type="inferred from homology"/>
<evidence type="ECO:0000259" key="8">
    <source>
        <dbReference type="PROSITE" id="PS50893"/>
    </source>
</evidence>
<comment type="similarity">
    <text evidence="1">Belongs to the ABC transporter superfamily.</text>
</comment>
<reference evidence="9 10" key="1">
    <citation type="submission" date="2019-11" db="EMBL/GenBank/DDBJ databases">
        <title>Identification of a novel strain.</title>
        <authorList>
            <person name="Xu Q."/>
            <person name="Wang G."/>
        </authorList>
    </citation>
    <scope>NUCLEOTIDE SEQUENCE [LARGE SCALE GENOMIC DNA]</scope>
    <source>
        <strain evidence="10">xq</strain>
    </source>
</reference>
<evidence type="ECO:0000256" key="1">
    <source>
        <dbReference type="ARBA" id="ARBA00005417"/>
    </source>
</evidence>
<keyword evidence="3" id="KW-0547">Nucleotide-binding</keyword>
<organism evidence="9 10">
    <name type="scientific">Hyphomicrobium album</name>
    <dbReference type="NCBI Taxonomy" id="2665159"/>
    <lineage>
        <taxon>Bacteria</taxon>
        <taxon>Pseudomonadati</taxon>
        <taxon>Pseudomonadota</taxon>
        <taxon>Alphaproteobacteria</taxon>
        <taxon>Hyphomicrobiales</taxon>
        <taxon>Hyphomicrobiaceae</taxon>
        <taxon>Hyphomicrobium</taxon>
    </lineage>
</organism>
<evidence type="ECO:0000256" key="4">
    <source>
        <dbReference type="ARBA" id="ARBA00022748"/>
    </source>
</evidence>
<dbReference type="PANTHER" id="PTHR43499">
    <property type="entry name" value="ABC TRANSPORTER I FAMILY MEMBER 1"/>
    <property type="match status" value="1"/>
</dbReference>
<dbReference type="InterPro" id="IPR027417">
    <property type="entry name" value="P-loop_NTPase"/>
</dbReference>
<evidence type="ECO:0000313" key="10">
    <source>
        <dbReference type="Proteomes" id="UP000440694"/>
    </source>
</evidence>
<protein>
    <submittedName>
        <fullName evidence="9">Heme ABC exporter ATP-binding protein CcmA</fullName>
    </submittedName>
</protein>
<keyword evidence="5 9" id="KW-0067">ATP-binding</keyword>
<sequence>MQLIAENLVLERGGRPVVSGLSLRLDAGSAIVLTGANGSGKSTLLRALAGYLKPTAGSVRVVGAGEDVEPGEVCHFVGHLDGIKTHLTAAENLAFWAIYLGGGDNVAPRVERALAQFSLDALADIPAGYLSAGQKRRLGLARLAVAPRSLWLLDEPTVSLDATSVEVLVAAINAHLTSGGLAVIATHVPMALAAAQSIRLGRVEAAA</sequence>